<dbReference type="Proteomes" id="UP000595362">
    <property type="component" value="Chromosome"/>
</dbReference>
<evidence type="ECO:0000313" key="2">
    <source>
        <dbReference type="Proteomes" id="UP000595362"/>
    </source>
</evidence>
<reference evidence="1 2" key="1">
    <citation type="submission" date="2020-07" db="EMBL/GenBank/DDBJ databases">
        <title>Huge and variable diversity of episymbiotic CPR bacteria and DPANN archaea in groundwater ecosystems.</title>
        <authorList>
            <person name="He C.Y."/>
            <person name="Keren R."/>
            <person name="Whittaker M."/>
            <person name="Farag I.F."/>
            <person name="Doudna J."/>
            <person name="Cate J.H.D."/>
            <person name="Banfield J.F."/>
        </authorList>
    </citation>
    <scope>NUCLEOTIDE SEQUENCE [LARGE SCALE GENOMIC DNA]</scope>
    <source>
        <strain evidence="1">NC_groundwater_70_Ag_B-0.1um_54_66</strain>
    </source>
</reference>
<name>A0A7T5UH22_9BACT</name>
<protein>
    <submittedName>
        <fullName evidence="1">Uncharacterized protein</fullName>
    </submittedName>
</protein>
<evidence type="ECO:0000313" key="1">
    <source>
        <dbReference type="EMBL" id="QQG35541.1"/>
    </source>
</evidence>
<accession>A0A7T5UH22</accession>
<dbReference type="EMBL" id="CP066681">
    <property type="protein sequence ID" value="QQG35541.1"/>
    <property type="molecule type" value="Genomic_DNA"/>
</dbReference>
<gene>
    <name evidence="1" type="ORF">HYS17_08395</name>
</gene>
<organism evidence="1 2">
    <name type="scientific">Micavibrio aeruginosavorus</name>
    <dbReference type="NCBI Taxonomy" id="349221"/>
    <lineage>
        <taxon>Bacteria</taxon>
        <taxon>Pseudomonadati</taxon>
        <taxon>Bdellovibrionota</taxon>
        <taxon>Bdellovibrionia</taxon>
        <taxon>Bdellovibrionales</taxon>
        <taxon>Pseudobdellovibrionaceae</taxon>
        <taxon>Micavibrio</taxon>
    </lineage>
</organism>
<proteinExistence type="predicted"/>
<sequence length="499" mass="55584">MGMQRVKAVPGFAGRLSSIYKAAILGVAMTVPVTGASISQSYSQEDGTEVSRMMRRIEGRVNALNLRFPVVIMDDDSINLRPTRNDPTFRNRFQEVLLDRNIHLRWNIKSEILEALGGLKGPEGRNPAAIRVSPDHYANSANPLDAGIAQSFMCIVIPPVADVSSKKLMEDWLAKSGPTVMKVTHDPGPYALMLRATWHEVWHCLDKEFYREQYIVPGDKAIDNAMRMHMSEVFADVASTLTMAGMGYSEMARDMADIRTLSSYWNGPRSTFGSRPSDENYYEGAVYYIGRAQDLMHKHIQEAGIARVSAYSMEDIARIAGEVTRAAALDRDELKLLTDFYARGSSYSGLLKAEAEAGNQESRRRLAFLAGIQERVRIAKERLLIDQGQPVDHVRGEKSASHWDARDTLKHLATDEKGAIEVAVRERVNAARLRGQAPEQGVVGLIDDWRRDVHAAGAINKERERQLYVLSLMLSYGELDRALGRDAHPAGLRFAGPSQ</sequence>
<dbReference type="AlphaFoldDB" id="A0A7T5UH22"/>